<evidence type="ECO:0000259" key="1">
    <source>
        <dbReference type="Pfam" id="PF13676"/>
    </source>
</evidence>
<dbReference type="InterPro" id="IPR035897">
    <property type="entry name" value="Toll_tir_struct_dom_sf"/>
</dbReference>
<dbReference type="RefSeq" id="XP_009055277.1">
    <property type="nucleotide sequence ID" value="XM_009057029.1"/>
</dbReference>
<protein>
    <recommendedName>
        <fullName evidence="1">TIR domain-containing protein</fullName>
    </recommendedName>
</protein>
<evidence type="ECO:0000313" key="3">
    <source>
        <dbReference type="Proteomes" id="UP000030746"/>
    </source>
</evidence>
<dbReference type="AlphaFoldDB" id="V4AAP1"/>
<dbReference type="GeneID" id="20252347"/>
<dbReference type="OrthoDB" id="9978456at2759"/>
<keyword evidence="3" id="KW-1185">Reference proteome</keyword>
<name>V4AAP1_LOTGI</name>
<dbReference type="GO" id="GO:0007165">
    <property type="term" value="P:signal transduction"/>
    <property type="evidence" value="ECO:0007669"/>
    <property type="project" value="InterPro"/>
</dbReference>
<dbReference type="PANTHER" id="PTHR46270:SF2">
    <property type="entry name" value="TIR DOMAIN-CONTAINING PROTEIN"/>
    <property type="match status" value="1"/>
</dbReference>
<proteinExistence type="predicted"/>
<organism evidence="2 3">
    <name type="scientific">Lottia gigantea</name>
    <name type="common">Giant owl limpet</name>
    <dbReference type="NCBI Taxonomy" id="225164"/>
    <lineage>
        <taxon>Eukaryota</taxon>
        <taxon>Metazoa</taxon>
        <taxon>Spiralia</taxon>
        <taxon>Lophotrochozoa</taxon>
        <taxon>Mollusca</taxon>
        <taxon>Gastropoda</taxon>
        <taxon>Patellogastropoda</taxon>
        <taxon>Lottioidea</taxon>
        <taxon>Lottiidae</taxon>
        <taxon>Lottia</taxon>
    </lineage>
</organism>
<evidence type="ECO:0000313" key="2">
    <source>
        <dbReference type="EMBL" id="ESO93827.1"/>
    </source>
</evidence>
<dbReference type="Proteomes" id="UP000030746">
    <property type="component" value="Unassembled WGS sequence"/>
</dbReference>
<dbReference type="KEGG" id="lgi:LOTGIDRAFT_78635"/>
<dbReference type="HOGENOM" id="CLU_149025_0_0_1"/>
<accession>V4AAP1</accession>
<dbReference type="PANTHER" id="PTHR46270">
    <property type="entry name" value="ARMADILLO-TYPE FOLD-RELATED"/>
    <property type="match status" value="1"/>
</dbReference>
<gene>
    <name evidence="2" type="ORF">LOTGIDRAFT_78635</name>
</gene>
<feature type="non-terminal residue" evidence="2">
    <location>
        <position position="1"/>
    </location>
</feature>
<sequence length="129" mass="15115">HIFINYNQRDKGMVKKIVERIKAAGFNIWIDYEKADEDFIGAIASAVENSSVIVVCVSEPLRQDPRCRKVANQAYKRNKDFIPLCMQYNYKPDGWLEHITDRKYIDFSGQEANFETSISEFMDVLRRQD</sequence>
<feature type="non-terminal residue" evidence="2">
    <location>
        <position position="129"/>
    </location>
</feature>
<dbReference type="InterPro" id="IPR000157">
    <property type="entry name" value="TIR_dom"/>
</dbReference>
<dbReference type="Pfam" id="PF13676">
    <property type="entry name" value="TIR_2"/>
    <property type="match status" value="1"/>
</dbReference>
<dbReference type="CTD" id="20252347"/>
<reference evidence="2 3" key="1">
    <citation type="journal article" date="2013" name="Nature">
        <title>Insights into bilaterian evolution from three spiralian genomes.</title>
        <authorList>
            <person name="Simakov O."/>
            <person name="Marletaz F."/>
            <person name="Cho S.J."/>
            <person name="Edsinger-Gonzales E."/>
            <person name="Havlak P."/>
            <person name="Hellsten U."/>
            <person name="Kuo D.H."/>
            <person name="Larsson T."/>
            <person name="Lv J."/>
            <person name="Arendt D."/>
            <person name="Savage R."/>
            <person name="Osoegawa K."/>
            <person name="de Jong P."/>
            <person name="Grimwood J."/>
            <person name="Chapman J.A."/>
            <person name="Shapiro H."/>
            <person name="Aerts A."/>
            <person name="Otillar R.P."/>
            <person name="Terry A.Y."/>
            <person name="Boore J.L."/>
            <person name="Grigoriev I.V."/>
            <person name="Lindberg D.R."/>
            <person name="Seaver E.C."/>
            <person name="Weisblat D.A."/>
            <person name="Putnam N.H."/>
            <person name="Rokhsar D.S."/>
        </authorList>
    </citation>
    <scope>NUCLEOTIDE SEQUENCE [LARGE SCALE GENOMIC DNA]</scope>
</reference>
<dbReference type="EMBL" id="KB201890">
    <property type="protein sequence ID" value="ESO93827.1"/>
    <property type="molecule type" value="Genomic_DNA"/>
</dbReference>
<feature type="domain" description="TIR" evidence="1">
    <location>
        <begin position="2"/>
        <end position="115"/>
    </location>
</feature>
<dbReference type="Gene3D" id="3.40.50.10140">
    <property type="entry name" value="Toll/interleukin-1 receptor homology (TIR) domain"/>
    <property type="match status" value="1"/>
</dbReference>
<dbReference type="SUPFAM" id="SSF52200">
    <property type="entry name" value="Toll/Interleukin receptor TIR domain"/>
    <property type="match status" value="1"/>
</dbReference>